<dbReference type="AlphaFoldDB" id="A0A261FDW8"/>
<reference evidence="2 3" key="1">
    <citation type="journal article" date="2017" name="BMC Genomics">
        <title>Comparative genomic and phylogenomic analyses of the Bifidobacteriaceae family.</title>
        <authorList>
            <person name="Lugli G.A."/>
            <person name="Milani C."/>
            <person name="Turroni F."/>
            <person name="Duranti S."/>
            <person name="Mancabelli L."/>
            <person name="Mangifesta M."/>
            <person name="Ferrario C."/>
            <person name="Modesto M."/>
            <person name="Mattarelli P."/>
            <person name="Jiri K."/>
            <person name="van Sinderen D."/>
            <person name="Ventura M."/>
        </authorList>
    </citation>
    <scope>NUCLEOTIDE SEQUENCE [LARGE SCALE GENOMIC DNA]</scope>
    <source>
        <strain evidence="2 3">DSM 100201</strain>
    </source>
</reference>
<comment type="caution">
    <text evidence="2">The sequence shown here is derived from an EMBL/GenBank/DDBJ whole genome shotgun (WGS) entry which is preliminary data.</text>
</comment>
<evidence type="ECO:0000256" key="1">
    <source>
        <dbReference type="SAM" id="Phobius"/>
    </source>
</evidence>
<gene>
    <name evidence="2" type="ORF">BTIS_1421</name>
</gene>
<protein>
    <submittedName>
        <fullName evidence="2">Uncharacterized protein</fullName>
    </submittedName>
</protein>
<feature type="transmembrane region" description="Helical" evidence="1">
    <location>
        <begin position="30"/>
        <end position="48"/>
    </location>
</feature>
<evidence type="ECO:0000313" key="2">
    <source>
        <dbReference type="EMBL" id="OZG57327.1"/>
    </source>
</evidence>
<dbReference type="Proteomes" id="UP000216444">
    <property type="component" value="Unassembled WGS sequence"/>
</dbReference>
<feature type="transmembrane region" description="Helical" evidence="1">
    <location>
        <begin position="68"/>
        <end position="96"/>
    </location>
</feature>
<sequence length="111" mass="12391">MQLRLSSVAKAIGFVFIICGMMSQRSSARLSTPLLCMGAVTMLFGFLWENLHDQQRSVPARWADGILALAWISALLIHTIFGFPFCWIIAACAILLQITLRHILQTKQDGK</sequence>
<keyword evidence="1" id="KW-0472">Membrane</keyword>
<organism evidence="2 3">
    <name type="scientific">Bifidobacterium tissieri</name>
    <dbReference type="NCBI Taxonomy" id="1630162"/>
    <lineage>
        <taxon>Bacteria</taxon>
        <taxon>Bacillati</taxon>
        <taxon>Actinomycetota</taxon>
        <taxon>Actinomycetes</taxon>
        <taxon>Bifidobacteriales</taxon>
        <taxon>Bifidobacteriaceae</taxon>
        <taxon>Bifidobacterium</taxon>
    </lineage>
</organism>
<keyword evidence="3" id="KW-1185">Reference proteome</keyword>
<keyword evidence="1" id="KW-0812">Transmembrane</keyword>
<proteinExistence type="predicted"/>
<dbReference type="EMBL" id="MWWV01000009">
    <property type="protein sequence ID" value="OZG57327.1"/>
    <property type="molecule type" value="Genomic_DNA"/>
</dbReference>
<name>A0A261FDW8_9BIFI</name>
<evidence type="ECO:0000313" key="3">
    <source>
        <dbReference type="Proteomes" id="UP000216444"/>
    </source>
</evidence>
<accession>A0A261FDW8</accession>
<keyword evidence="1" id="KW-1133">Transmembrane helix</keyword>